<evidence type="ECO:0000313" key="5">
    <source>
        <dbReference type="EMBL" id="RVT50070.1"/>
    </source>
</evidence>
<dbReference type="InterPro" id="IPR013094">
    <property type="entry name" value="AB_hydrolase_3"/>
</dbReference>
<dbReference type="Pfam" id="PF07859">
    <property type="entry name" value="Abhydrolase_3"/>
    <property type="match status" value="1"/>
</dbReference>
<dbReference type="OrthoDB" id="9794445at2"/>
<dbReference type="EMBL" id="SACT01000006">
    <property type="protein sequence ID" value="RVT50070.1"/>
    <property type="molecule type" value="Genomic_DNA"/>
</dbReference>
<evidence type="ECO:0000313" key="6">
    <source>
        <dbReference type="Proteomes" id="UP000288178"/>
    </source>
</evidence>
<dbReference type="PANTHER" id="PTHR48081">
    <property type="entry name" value="AB HYDROLASE SUPERFAMILY PROTEIN C4A8.06C"/>
    <property type="match status" value="1"/>
</dbReference>
<accession>A0A3S2UNL9</accession>
<reference evidence="5 6" key="1">
    <citation type="submission" date="2019-01" db="EMBL/GenBank/DDBJ databases">
        <authorList>
            <person name="Chen W.-M."/>
        </authorList>
    </citation>
    <scope>NUCLEOTIDE SEQUENCE [LARGE SCALE GENOMIC DNA]</scope>
    <source>
        <strain evidence="5 6">ICH-3</strain>
    </source>
</reference>
<dbReference type="SUPFAM" id="SSF53474">
    <property type="entry name" value="alpha/beta-Hydrolases"/>
    <property type="match status" value="1"/>
</dbReference>
<comment type="similarity">
    <text evidence="1">Belongs to the 'GDXG' lipolytic enzyme family.</text>
</comment>
<feature type="region of interest" description="Disordered" evidence="3">
    <location>
        <begin position="20"/>
        <end position="47"/>
    </location>
</feature>
<dbReference type="Gene3D" id="3.40.50.1820">
    <property type="entry name" value="alpha/beta hydrolase"/>
    <property type="match status" value="1"/>
</dbReference>
<name>A0A3S2UNL9_9BURK</name>
<proteinExistence type="inferred from homology"/>
<evidence type="ECO:0000256" key="1">
    <source>
        <dbReference type="ARBA" id="ARBA00010515"/>
    </source>
</evidence>
<evidence type="ECO:0000256" key="3">
    <source>
        <dbReference type="SAM" id="MobiDB-lite"/>
    </source>
</evidence>
<dbReference type="RefSeq" id="WP_128199580.1">
    <property type="nucleotide sequence ID" value="NZ_SACT01000006.1"/>
</dbReference>
<dbReference type="PANTHER" id="PTHR48081:SF8">
    <property type="entry name" value="ALPHA_BETA HYDROLASE FOLD-3 DOMAIN-CONTAINING PROTEIN-RELATED"/>
    <property type="match status" value="1"/>
</dbReference>
<keyword evidence="2 5" id="KW-0378">Hydrolase</keyword>
<dbReference type="GO" id="GO:0016787">
    <property type="term" value="F:hydrolase activity"/>
    <property type="evidence" value="ECO:0007669"/>
    <property type="project" value="UniProtKB-KW"/>
</dbReference>
<protein>
    <submittedName>
        <fullName evidence="5">Alpha/beta hydrolase</fullName>
    </submittedName>
</protein>
<dbReference type="FunFam" id="3.40.50.1820:FF:000089">
    <property type="entry name" value="Alpha/beta hydrolase"/>
    <property type="match status" value="1"/>
</dbReference>
<dbReference type="AlphaFoldDB" id="A0A3S2UNL9"/>
<dbReference type="Proteomes" id="UP000288178">
    <property type="component" value="Unassembled WGS sequence"/>
</dbReference>
<organism evidence="5 6">
    <name type="scientific">Rubrivivax albus</name>
    <dbReference type="NCBI Taxonomy" id="2499835"/>
    <lineage>
        <taxon>Bacteria</taxon>
        <taxon>Pseudomonadati</taxon>
        <taxon>Pseudomonadota</taxon>
        <taxon>Betaproteobacteria</taxon>
        <taxon>Burkholderiales</taxon>
        <taxon>Sphaerotilaceae</taxon>
        <taxon>Rubrivivax</taxon>
    </lineage>
</organism>
<keyword evidence="6" id="KW-1185">Reference proteome</keyword>
<feature type="domain" description="Alpha/beta hydrolase fold-3" evidence="4">
    <location>
        <begin position="76"/>
        <end position="281"/>
    </location>
</feature>
<comment type="caution">
    <text evidence="5">The sequence shown here is derived from an EMBL/GenBank/DDBJ whole genome shotgun (WGS) entry which is preliminary data.</text>
</comment>
<dbReference type="InterPro" id="IPR029058">
    <property type="entry name" value="AB_hydrolase_fold"/>
</dbReference>
<sequence>MLDPQARALLDLMIANGVPPMHTQSPAEGRAAYRDRRGYSQPEPPPVASVRDLTGDGIPMRLVMPLQPSTTPPPLLVYYHGGGWVIGDLDTHDVLCRSLAAGAGCAVLAVDYRLSPEHRFPAAVDDAVAAFRFAQREAAALGVDPARIAVGGDSAGGNLAAVVCLAQRDAGGAMPAFQLLIYPATDMRCIAPSHAANGEGLLLTADLIGWFTGHYMADAPRDDWRASPLLAARHDGLPPALVLTAGFDPLRDEGRQYADVLSAAGVPTQYVCFERQIHGFAPMGRVIDEANTAVDLCVSALTRAFAR</sequence>
<dbReference type="InterPro" id="IPR050300">
    <property type="entry name" value="GDXG_lipolytic_enzyme"/>
</dbReference>
<evidence type="ECO:0000259" key="4">
    <source>
        <dbReference type="Pfam" id="PF07859"/>
    </source>
</evidence>
<gene>
    <name evidence="5" type="ORF">ENE75_17285</name>
</gene>
<evidence type="ECO:0000256" key="2">
    <source>
        <dbReference type="ARBA" id="ARBA00022801"/>
    </source>
</evidence>